<protein>
    <recommendedName>
        <fullName evidence="1">Reverse transcriptase/retrotransposon-derived protein RNase H-like domain-containing protein</fullName>
    </recommendedName>
</protein>
<dbReference type="Pfam" id="PF17919">
    <property type="entry name" value="RT_RNaseH_2"/>
    <property type="match status" value="1"/>
</dbReference>
<evidence type="ECO:0000259" key="1">
    <source>
        <dbReference type="Pfam" id="PF17919"/>
    </source>
</evidence>
<dbReference type="Ensembl" id="ENSOMET00000020411.1">
    <property type="protein sequence ID" value="ENSOMEP00000012919.1"/>
    <property type="gene ID" value="ENSOMEG00000014350.1"/>
</dbReference>
<name>A0A3B3C5Q3_ORYME</name>
<keyword evidence="3" id="KW-1185">Reference proteome</keyword>
<dbReference type="STRING" id="30732.ENSOMEP00000012919"/>
<feature type="domain" description="Reverse transcriptase/retrotransposon-derived protein RNase H-like" evidence="1">
    <location>
        <begin position="83"/>
        <end position="154"/>
    </location>
</feature>
<dbReference type="PANTHER" id="PTHR33064">
    <property type="entry name" value="POL PROTEIN"/>
    <property type="match status" value="1"/>
</dbReference>
<reference evidence="2" key="1">
    <citation type="submission" date="2025-08" db="UniProtKB">
        <authorList>
            <consortium name="Ensembl"/>
        </authorList>
    </citation>
    <scope>IDENTIFICATION</scope>
</reference>
<dbReference type="GeneTree" id="ENSGT00980000198749"/>
<dbReference type="Gene3D" id="3.10.20.370">
    <property type="match status" value="1"/>
</dbReference>
<dbReference type="InterPro" id="IPR041577">
    <property type="entry name" value="RT_RNaseH_2"/>
</dbReference>
<dbReference type="InterPro" id="IPR043128">
    <property type="entry name" value="Rev_trsase/Diguanyl_cyclase"/>
</dbReference>
<evidence type="ECO:0000313" key="2">
    <source>
        <dbReference type="Ensembl" id="ENSOMEP00000012919.1"/>
    </source>
</evidence>
<dbReference type="InterPro" id="IPR051320">
    <property type="entry name" value="Viral_Replic_Matur_Polypro"/>
</dbReference>
<organism evidence="2 3">
    <name type="scientific">Oryzias melastigma</name>
    <name type="common">Marine medaka</name>
    <dbReference type="NCBI Taxonomy" id="30732"/>
    <lineage>
        <taxon>Eukaryota</taxon>
        <taxon>Metazoa</taxon>
        <taxon>Chordata</taxon>
        <taxon>Craniata</taxon>
        <taxon>Vertebrata</taxon>
        <taxon>Euteleostomi</taxon>
        <taxon>Actinopterygii</taxon>
        <taxon>Neopterygii</taxon>
        <taxon>Teleostei</taxon>
        <taxon>Neoteleostei</taxon>
        <taxon>Acanthomorphata</taxon>
        <taxon>Ovalentaria</taxon>
        <taxon>Atherinomorphae</taxon>
        <taxon>Beloniformes</taxon>
        <taxon>Adrianichthyidae</taxon>
        <taxon>Oryziinae</taxon>
        <taxon>Oryzias</taxon>
    </lineage>
</organism>
<reference evidence="2" key="2">
    <citation type="submission" date="2025-09" db="UniProtKB">
        <authorList>
            <consortium name="Ensembl"/>
        </authorList>
    </citation>
    <scope>IDENTIFICATION</scope>
</reference>
<dbReference type="Proteomes" id="UP000261560">
    <property type="component" value="Unplaced"/>
</dbReference>
<accession>A0A3B3C5Q3</accession>
<sequence length="234" mass="25748">MMFVQQKVTFLGHNLTSQGKSLTSKRQKAMLNAPKPKTKKQMMQFLGLVNYCRSWISNNVAVTQPLLSLIYDQPMEMSAVLTWNPDAEIAFQDLKQKLTGSTVLALPDYSKSFIQTVDCKDSFMTLLLGQMYGGKLRPIAYYSKRLDPVAKAFHHAFKQFVLGPALYPLQGAGGFVGVRSSSPYVFCGFGEGIRARSPECPVEGALGVWGPGSLTEGCPVSVRSEQELGSHGRQ</sequence>
<dbReference type="PANTHER" id="PTHR33064:SF37">
    <property type="entry name" value="RIBONUCLEASE H"/>
    <property type="match status" value="1"/>
</dbReference>
<dbReference type="Gene3D" id="3.30.70.270">
    <property type="match status" value="1"/>
</dbReference>
<dbReference type="SUPFAM" id="SSF56672">
    <property type="entry name" value="DNA/RNA polymerases"/>
    <property type="match status" value="1"/>
</dbReference>
<dbReference type="AlphaFoldDB" id="A0A3B3C5Q3"/>
<dbReference type="PaxDb" id="30732-ENSOMEP00000012919"/>
<evidence type="ECO:0000313" key="3">
    <source>
        <dbReference type="Proteomes" id="UP000261560"/>
    </source>
</evidence>
<proteinExistence type="predicted"/>
<dbReference type="InterPro" id="IPR043502">
    <property type="entry name" value="DNA/RNA_pol_sf"/>
</dbReference>